<dbReference type="EMBL" id="AGNL01044336">
    <property type="protein sequence ID" value="EJK49911.1"/>
    <property type="molecule type" value="Genomic_DNA"/>
</dbReference>
<protein>
    <submittedName>
        <fullName evidence="2">Uncharacterized protein</fullName>
    </submittedName>
</protein>
<keyword evidence="3" id="KW-1185">Reference proteome</keyword>
<organism evidence="2 3">
    <name type="scientific">Thalassiosira oceanica</name>
    <name type="common">Marine diatom</name>
    <dbReference type="NCBI Taxonomy" id="159749"/>
    <lineage>
        <taxon>Eukaryota</taxon>
        <taxon>Sar</taxon>
        <taxon>Stramenopiles</taxon>
        <taxon>Ochrophyta</taxon>
        <taxon>Bacillariophyta</taxon>
        <taxon>Coscinodiscophyceae</taxon>
        <taxon>Thalassiosirophycidae</taxon>
        <taxon>Thalassiosirales</taxon>
        <taxon>Thalassiosiraceae</taxon>
        <taxon>Thalassiosira</taxon>
    </lineage>
</organism>
<feature type="region of interest" description="Disordered" evidence="1">
    <location>
        <begin position="127"/>
        <end position="154"/>
    </location>
</feature>
<evidence type="ECO:0000313" key="2">
    <source>
        <dbReference type="EMBL" id="EJK49911.1"/>
    </source>
</evidence>
<reference evidence="2 3" key="1">
    <citation type="journal article" date="2012" name="Genome Biol.">
        <title>Genome and low-iron response of an oceanic diatom adapted to chronic iron limitation.</title>
        <authorList>
            <person name="Lommer M."/>
            <person name="Specht M."/>
            <person name="Roy A.S."/>
            <person name="Kraemer L."/>
            <person name="Andreson R."/>
            <person name="Gutowska M.A."/>
            <person name="Wolf J."/>
            <person name="Bergner S.V."/>
            <person name="Schilhabel M.B."/>
            <person name="Klostermeier U.C."/>
            <person name="Beiko R.G."/>
            <person name="Rosenstiel P."/>
            <person name="Hippler M."/>
            <person name="Laroche J."/>
        </authorList>
    </citation>
    <scope>NUCLEOTIDE SEQUENCE [LARGE SCALE GENOMIC DNA]</scope>
    <source>
        <strain evidence="2 3">CCMP1005</strain>
    </source>
</reference>
<evidence type="ECO:0000313" key="3">
    <source>
        <dbReference type="Proteomes" id="UP000266841"/>
    </source>
</evidence>
<proteinExistence type="predicted"/>
<evidence type="ECO:0000256" key="1">
    <source>
        <dbReference type="SAM" id="MobiDB-lite"/>
    </source>
</evidence>
<dbReference type="AlphaFoldDB" id="K0RLU0"/>
<feature type="compositionally biased region" description="Polar residues" evidence="1">
    <location>
        <begin position="32"/>
        <end position="41"/>
    </location>
</feature>
<comment type="caution">
    <text evidence="2">The sequence shown here is derived from an EMBL/GenBank/DDBJ whole genome shotgun (WGS) entry which is preliminary data.</text>
</comment>
<dbReference type="Proteomes" id="UP000266841">
    <property type="component" value="Unassembled WGS sequence"/>
</dbReference>
<feature type="compositionally biased region" description="Basic and acidic residues" evidence="1">
    <location>
        <begin position="56"/>
        <end position="68"/>
    </location>
</feature>
<gene>
    <name evidence="2" type="ORF">THAOC_31163</name>
</gene>
<feature type="region of interest" description="Disordered" evidence="1">
    <location>
        <begin position="1"/>
        <end position="90"/>
    </location>
</feature>
<sequence length="982" mass="108588">MQEVSRRSSQMQSSLDCVAPTKSSKKEADSTYRGSTGSWQQGEDERIATAAKKRKREETKAAGKRKEEQGEEATFNLQGGVRESRAVTKDSDEDAAARVLADNVAVVATGQAARVLADEFAAVVATDNGQSSGGTARKRGEVDSSLLSQTSGEIGEASRRATAAFAISQTETAVANNSKIVSARNNLTAQRGITTGKDFNGDLSNERCLVVKGCPFDGVNGTYHVSGKVFNECHVYAKQGAWKRQKKVSFVIYNAQTQNGNEWRLGVWQSSTLNDFRGDCKSNYRLYKSRDSGRTWIKMSLGLVPCPTVTTASALTDTVYTNEVAAVGAGQGQISKKVCIKCDISKEIRVCIKCDASKGGWGEYRYDEWRKDEPMCRVCEENAQKVCIKCDTSKGMGEYRCYDEWRKDEPMCSVCEENAQKRCIKCGGSKGKGEYSSNEWTKKASGSVCTLCQAGFSELPLDQQQLLQSVAEEYDSTRNCGQSDEFNLALSECVESGIDLGRVALYIRMNASGFASRLTFPYGGDVDYKRIMNLIHRATASKPLLTDVKPGSDRTPISRLVAETMLHKRLQEEELGDQDDPRVPYYKNPNVHSLLENSLQSAESIDVNSDGKHGDVRDRVKQQVSHKISDELLAGINASIAGIADPNHRMSAIQECLRAAFGERSFYFKGVVYFMQMQGPPEVKRLLEAINIFLLEQLFADKNGCSSDDLQLLVNKFSEMLSFVPSEYLRVIVVGIPYGLCVARELESTCHLLQCPSRIQGELFRSLELVSILTGLESIGCKIIADGTIGRVPGMRGGSPISVHAYVGGKCYIAQSAYVPDQNAILCELIRRLGTGSHEAREWVLNLLLHKIGMAAGDVNIMSRVQKFLWCSAAQGVEFTEITTPNARQLELRLHEYAMGLHKFGERFQLETIVDGQVDSSALEEMKTKLEGEGYELTQRTLEREWKPFTWSLRSIKRALRVGILKEEQIIDLIVSGDLKFC</sequence>
<name>K0RLU0_THAOC</name>
<accession>K0RLU0</accession>